<proteinExistence type="predicted"/>
<evidence type="ECO:0000313" key="1">
    <source>
        <dbReference type="EMBL" id="TGY78498.1"/>
    </source>
</evidence>
<keyword evidence="2" id="KW-1185">Reference proteome</keyword>
<sequence length="676" mass="75579">MKTNYRIFSWMGIAAVALPIFAAQPNLPKVEILGKEYFYHEIKKGESIYGIAKQHGWDLNELIKLNPNASSEMKKGSRLYYPVDAPVSGNNTNSGNSDRNVNNVVSDNNDNIVRNDSNDSADSAEQTSYEPIRHVVRKGETVYSISRQYNVPLEQIYEAYPNARYGIKAGETIVIQQSPETVSDKYLYYVVKHGDTLYSLAKRYHTTVEDILSANPAVSEKNFKAGETVRIAVNSNSKNVHTETVEEERLASVESYKVGKNETWETISQKTGVDESTLRDANENTTNLKKNTIVNVPVVETVQVEKVVETQDPRELSSEGIQEMYDSIHNIDSDRELLNEVKVAAILDEPTSKKDVDFTRGFLLAIDELKNSPYKINFKVIDGRGATTSVTDALDDFEPNLIVATADKNFPAFLADYGNTNHIEVVNVFDVKNELFEDNPSMVQILPPSTFFNQHLADRIYDEYSSRKVIVVGNEDANDGIAEILLPKYSSDKVTKRSIAALSDTELGETDSYLIYAYSNKKEEISDILHSVDNLREKYPATSITLVGRPSWVMLTDTYGDRFSDAEVLIPSRVWFDADSSHGSRFNASFSDMYGGHPVKSFPNFAASGYDVAKYFIPSTAANGGDFNRGFSGSDDPTIQTDINLVRVNNWGGFINPTGYLLKFRKGGFIDKELVK</sequence>
<dbReference type="Proteomes" id="UP000306319">
    <property type="component" value="Unassembled WGS sequence"/>
</dbReference>
<accession>A0AC61RDM2</accession>
<name>A0AC61RDM2_9BACT</name>
<comment type="caution">
    <text evidence="1">The sequence shown here is derived from an EMBL/GenBank/DDBJ whole genome shotgun (WGS) entry which is preliminary data.</text>
</comment>
<reference evidence="1" key="1">
    <citation type="submission" date="2019-04" db="EMBL/GenBank/DDBJ databases">
        <title>Microbes associate with the intestines of laboratory mice.</title>
        <authorList>
            <person name="Navarre W."/>
            <person name="Wong E."/>
            <person name="Huang K."/>
            <person name="Tropini C."/>
            <person name="Ng K."/>
            <person name="Yu B."/>
        </authorList>
    </citation>
    <scope>NUCLEOTIDE SEQUENCE</scope>
    <source>
        <strain evidence="1">NM04_E33</strain>
    </source>
</reference>
<protein>
    <submittedName>
        <fullName evidence="1">LysM peptidoglycan-binding domain-containing protein</fullName>
    </submittedName>
</protein>
<dbReference type="EMBL" id="SRYB01000013">
    <property type="protein sequence ID" value="TGY78498.1"/>
    <property type="molecule type" value="Genomic_DNA"/>
</dbReference>
<gene>
    <name evidence="1" type="ORF">E5331_10425</name>
</gene>
<evidence type="ECO:0000313" key="2">
    <source>
        <dbReference type="Proteomes" id="UP000306319"/>
    </source>
</evidence>
<organism evidence="1 2">
    <name type="scientific">Lepagella muris</name>
    <dbReference type="NCBI Taxonomy" id="3032870"/>
    <lineage>
        <taxon>Bacteria</taxon>
        <taxon>Pseudomonadati</taxon>
        <taxon>Bacteroidota</taxon>
        <taxon>Bacteroidia</taxon>
        <taxon>Bacteroidales</taxon>
        <taxon>Muribaculaceae</taxon>
        <taxon>Lepagella</taxon>
    </lineage>
</organism>